<keyword evidence="2" id="KW-1185">Reference proteome</keyword>
<evidence type="ECO:0000313" key="2">
    <source>
        <dbReference type="Proteomes" id="UP000265520"/>
    </source>
</evidence>
<dbReference type="Proteomes" id="UP000265520">
    <property type="component" value="Unassembled WGS sequence"/>
</dbReference>
<comment type="caution">
    <text evidence="1">The sequence shown here is derived from an EMBL/GenBank/DDBJ whole genome shotgun (WGS) entry which is preliminary data.</text>
</comment>
<sequence length="44" mass="4759">AGAAQSSCWGPQVVLQPERCSVGRVHVAHIMTPLPNPPIFQLHK</sequence>
<organism evidence="1 2">
    <name type="scientific">Trifolium medium</name>
    <dbReference type="NCBI Taxonomy" id="97028"/>
    <lineage>
        <taxon>Eukaryota</taxon>
        <taxon>Viridiplantae</taxon>
        <taxon>Streptophyta</taxon>
        <taxon>Embryophyta</taxon>
        <taxon>Tracheophyta</taxon>
        <taxon>Spermatophyta</taxon>
        <taxon>Magnoliopsida</taxon>
        <taxon>eudicotyledons</taxon>
        <taxon>Gunneridae</taxon>
        <taxon>Pentapetalae</taxon>
        <taxon>rosids</taxon>
        <taxon>fabids</taxon>
        <taxon>Fabales</taxon>
        <taxon>Fabaceae</taxon>
        <taxon>Papilionoideae</taxon>
        <taxon>50 kb inversion clade</taxon>
        <taxon>NPAAA clade</taxon>
        <taxon>Hologalegina</taxon>
        <taxon>IRL clade</taxon>
        <taxon>Trifolieae</taxon>
        <taxon>Trifolium</taxon>
    </lineage>
</organism>
<feature type="non-terminal residue" evidence="1">
    <location>
        <position position="1"/>
    </location>
</feature>
<dbReference type="EMBL" id="LXQA010462202">
    <property type="protein sequence ID" value="MCI53379.1"/>
    <property type="molecule type" value="Genomic_DNA"/>
</dbReference>
<proteinExistence type="predicted"/>
<evidence type="ECO:0000313" key="1">
    <source>
        <dbReference type="EMBL" id="MCI53379.1"/>
    </source>
</evidence>
<protein>
    <submittedName>
        <fullName evidence="1">Uncharacterized protein</fullName>
    </submittedName>
</protein>
<dbReference type="AlphaFoldDB" id="A0A392SXH5"/>
<reference evidence="1 2" key="1">
    <citation type="journal article" date="2018" name="Front. Plant Sci.">
        <title>Red Clover (Trifolium pratense) and Zigzag Clover (T. medium) - A Picture of Genomic Similarities and Differences.</title>
        <authorList>
            <person name="Dluhosova J."/>
            <person name="Istvanek J."/>
            <person name="Nedelnik J."/>
            <person name="Repkova J."/>
        </authorList>
    </citation>
    <scope>NUCLEOTIDE SEQUENCE [LARGE SCALE GENOMIC DNA]</scope>
    <source>
        <strain evidence="2">cv. 10/8</strain>
        <tissue evidence="1">Leaf</tissue>
    </source>
</reference>
<accession>A0A392SXH5</accession>
<name>A0A392SXH5_9FABA</name>